<sequence length="152" mass="17336">MNTFAADYKSATDQFLDFINTLSDLDLDKSDAEGWTPRQVIHHMADSEAQSYARLRRLIAEPGTVIQGYDENKWASEETLGYKTERIEKSLAVISAVRDSSYELLKRVNPEQLEISGVHSESGEYSIKQWLADYTKHPVDHLNQIKEQLSNS</sequence>
<dbReference type="InterPro" id="IPR024775">
    <property type="entry name" value="DinB-like"/>
</dbReference>
<evidence type="ECO:0000259" key="1">
    <source>
        <dbReference type="Pfam" id="PF12867"/>
    </source>
</evidence>
<protein>
    <submittedName>
        <fullName evidence="2">Unannotated protein</fullName>
    </submittedName>
</protein>
<evidence type="ECO:0000313" key="3">
    <source>
        <dbReference type="EMBL" id="CAB4582171.1"/>
    </source>
</evidence>
<evidence type="ECO:0000313" key="6">
    <source>
        <dbReference type="EMBL" id="CAB4899599.1"/>
    </source>
</evidence>
<evidence type="ECO:0000313" key="5">
    <source>
        <dbReference type="EMBL" id="CAB4725720.1"/>
    </source>
</evidence>
<dbReference type="InterPro" id="IPR034660">
    <property type="entry name" value="DinB/YfiT-like"/>
</dbReference>
<dbReference type="EMBL" id="CAEZUY010000071">
    <property type="protein sequence ID" value="CAB4616968.1"/>
    <property type="molecule type" value="Genomic_DNA"/>
</dbReference>
<dbReference type="EMBL" id="CAFBPI010000069">
    <property type="protein sequence ID" value="CAB5020534.1"/>
    <property type="molecule type" value="Genomic_DNA"/>
</dbReference>
<dbReference type="EMBL" id="CAEZYL010000055">
    <property type="protein sequence ID" value="CAB4725720.1"/>
    <property type="molecule type" value="Genomic_DNA"/>
</dbReference>
<dbReference type="Gene3D" id="1.20.120.450">
    <property type="entry name" value="dinb family like domain"/>
    <property type="match status" value="1"/>
</dbReference>
<reference evidence="2" key="1">
    <citation type="submission" date="2020-05" db="EMBL/GenBank/DDBJ databases">
        <authorList>
            <person name="Chiriac C."/>
            <person name="Salcher M."/>
            <person name="Ghai R."/>
            <person name="Kavagutti S V."/>
        </authorList>
    </citation>
    <scope>NUCLEOTIDE SEQUENCE</scope>
</reference>
<dbReference type="SUPFAM" id="SSF109854">
    <property type="entry name" value="DinB/YfiT-like putative metalloenzymes"/>
    <property type="match status" value="1"/>
</dbReference>
<dbReference type="EMBL" id="CAEZSC010000076">
    <property type="protein sequence ID" value="CAB4541199.1"/>
    <property type="molecule type" value="Genomic_DNA"/>
</dbReference>
<dbReference type="EMBL" id="CAFBME010000088">
    <property type="protein sequence ID" value="CAB4899599.1"/>
    <property type="molecule type" value="Genomic_DNA"/>
</dbReference>
<proteinExistence type="predicted"/>
<accession>A0A6J6BS89</accession>
<gene>
    <name evidence="2" type="ORF">UFOPK1380_01055</name>
    <name evidence="3" type="ORF">UFOPK1778_00058</name>
    <name evidence="4" type="ORF">UFOPK1863_00775</name>
    <name evidence="5" type="ORF">UFOPK2689_00880</name>
    <name evidence="6" type="ORF">UFOPK3555_00834</name>
    <name evidence="7" type="ORF">UFOPK4095_00977</name>
</gene>
<dbReference type="Pfam" id="PF12867">
    <property type="entry name" value="DinB_2"/>
    <property type="match status" value="1"/>
</dbReference>
<evidence type="ECO:0000313" key="2">
    <source>
        <dbReference type="EMBL" id="CAB4541199.1"/>
    </source>
</evidence>
<name>A0A6J6BS89_9ZZZZ</name>
<dbReference type="EMBL" id="CAEZUD010000001">
    <property type="protein sequence ID" value="CAB4582171.1"/>
    <property type="molecule type" value="Genomic_DNA"/>
</dbReference>
<evidence type="ECO:0000313" key="4">
    <source>
        <dbReference type="EMBL" id="CAB4616968.1"/>
    </source>
</evidence>
<evidence type="ECO:0000313" key="7">
    <source>
        <dbReference type="EMBL" id="CAB5020534.1"/>
    </source>
</evidence>
<feature type="domain" description="DinB-like" evidence="1">
    <location>
        <begin position="10"/>
        <end position="145"/>
    </location>
</feature>
<organism evidence="2">
    <name type="scientific">freshwater metagenome</name>
    <dbReference type="NCBI Taxonomy" id="449393"/>
    <lineage>
        <taxon>unclassified sequences</taxon>
        <taxon>metagenomes</taxon>
        <taxon>ecological metagenomes</taxon>
    </lineage>
</organism>
<dbReference type="AlphaFoldDB" id="A0A6J6BS89"/>